<evidence type="ECO:0000256" key="1">
    <source>
        <dbReference type="SAM" id="Coils"/>
    </source>
</evidence>
<dbReference type="EMBL" id="JAASRM010000001">
    <property type="protein sequence ID" value="NIK90068.1"/>
    <property type="molecule type" value="Genomic_DNA"/>
</dbReference>
<dbReference type="Gene3D" id="2.40.160.10">
    <property type="entry name" value="Porin"/>
    <property type="match status" value="1"/>
</dbReference>
<proteinExistence type="predicted"/>
<keyword evidence="1" id="KW-0175">Coiled coil</keyword>
<dbReference type="AlphaFoldDB" id="A0A846N2A0"/>
<evidence type="ECO:0000313" key="5">
    <source>
        <dbReference type="Proteomes" id="UP000570514"/>
    </source>
</evidence>
<keyword evidence="5" id="KW-1185">Reference proteome</keyword>
<feature type="chain" id="PRO_5032892544" evidence="3">
    <location>
        <begin position="23"/>
        <end position="545"/>
    </location>
</feature>
<dbReference type="Proteomes" id="UP000570514">
    <property type="component" value="Unassembled WGS sequence"/>
</dbReference>
<evidence type="ECO:0000256" key="3">
    <source>
        <dbReference type="SAM" id="SignalP"/>
    </source>
</evidence>
<dbReference type="SUPFAM" id="SSF56935">
    <property type="entry name" value="Porins"/>
    <property type="match status" value="1"/>
</dbReference>
<organism evidence="4 5">
    <name type="scientific">Rhizomicrobium palustre</name>
    <dbReference type="NCBI Taxonomy" id="189966"/>
    <lineage>
        <taxon>Bacteria</taxon>
        <taxon>Pseudomonadati</taxon>
        <taxon>Pseudomonadota</taxon>
        <taxon>Alphaproteobacteria</taxon>
        <taxon>Micropepsales</taxon>
        <taxon>Micropepsaceae</taxon>
        <taxon>Rhizomicrobium</taxon>
    </lineage>
</organism>
<feature type="coiled-coil region" evidence="1">
    <location>
        <begin position="85"/>
        <end position="119"/>
    </location>
</feature>
<dbReference type="InterPro" id="IPR023614">
    <property type="entry name" value="Porin_dom_sf"/>
</dbReference>
<protein>
    <submittedName>
        <fullName evidence="4">Phosphate-selective porin OprO/OprP</fullName>
    </submittedName>
</protein>
<feature type="compositionally biased region" description="Low complexity" evidence="2">
    <location>
        <begin position="66"/>
        <end position="75"/>
    </location>
</feature>
<evidence type="ECO:0000256" key="2">
    <source>
        <dbReference type="SAM" id="MobiDB-lite"/>
    </source>
</evidence>
<feature type="signal peptide" evidence="3">
    <location>
        <begin position="1"/>
        <end position="22"/>
    </location>
</feature>
<accession>A0A846N2A0</accession>
<dbReference type="InterPro" id="IPR010870">
    <property type="entry name" value="Porin_O/P"/>
</dbReference>
<dbReference type="RefSeq" id="WP_167084308.1">
    <property type="nucleotide sequence ID" value="NZ_BAAADC010000001.1"/>
</dbReference>
<keyword evidence="3" id="KW-0732">Signal</keyword>
<name>A0A846N2A0_9PROT</name>
<dbReference type="Pfam" id="PF07396">
    <property type="entry name" value="Porin_O_P"/>
    <property type="match status" value="1"/>
</dbReference>
<feature type="coiled-coil region" evidence="1">
    <location>
        <begin position="24"/>
        <end position="58"/>
    </location>
</feature>
<sequence length="545" mass="57465">MKLRTLLLAGTALIAFSASALADNASVESRLDALQKLIENQQAQIEAQRSEITNLKKALGGKKGKAPSPASSVAVAPPPPSPQAAPAVETKLAEQQAQIDTLTQQLEADENSARLAKQEAPTVSMAGGRPTFTSADGRFSLAIRSLVQYDLAHYMQPGKAQSLAAANGPDLSSGGNFRRAWFGVQGKVFGDWSYYLNYDFGGGGGTETPGHVQQLWVQYDGLGPIALRIGAFTPSNGIEDATSSGDTIFLERNAVAEMARNIAGGDGRNTISATYSADKLFAQITYTGNKIQDSGAFDEQQAVTGRLAGLPFSNDSTKLLLSAAGSYVFKVADAAAGQGAARTITLNAPPEITVDNTGTKFVTSGSLNAERVWQYGLEAAAEWQSLYTQAGYFRYGVDLRANAGAYGFGGWYGQASYLLTGESRPYSAATASFGNPKPRIPFSLSGGGWGAWEVAARYSDLDLNDHAGMKGAALPTGGLRGGEQKAWTLGVNWYPNQALKFEAQYQNVGIDRLGTIPAAGTKPAVNNAFVGQSLNIIALRSQIAF</sequence>
<evidence type="ECO:0000313" key="4">
    <source>
        <dbReference type="EMBL" id="NIK90068.1"/>
    </source>
</evidence>
<reference evidence="4 5" key="1">
    <citation type="submission" date="2020-03" db="EMBL/GenBank/DDBJ databases">
        <title>Genomic Encyclopedia of Type Strains, Phase IV (KMG-IV): sequencing the most valuable type-strain genomes for metagenomic binning, comparative biology and taxonomic classification.</title>
        <authorList>
            <person name="Goeker M."/>
        </authorList>
    </citation>
    <scope>NUCLEOTIDE SEQUENCE [LARGE SCALE GENOMIC DNA]</scope>
    <source>
        <strain evidence="4 5">DSM 19867</strain>
    </source>
</reference>
<feature type="region of interest" description="Disordered" evidence="2">
    <location>
        <begin position="58"/>
        <end position="85"/>
    </location>
</feature>
<gene>
    <name evidence="4" type="ORF">FHS83_003386</name>
</gene>
<comment type="caution">
    <text evidence="4">The sequence shown here is derived from an EMBL/GenBank/DDBJ whole genome shotgun (WGS) entry which is preliminary data.</text>
</comment>